<evidence type="ECO:0000313" key="2">
    <source>
        <dbReference type="EMBL" id="MFI9104798.1"/>
    </source>
</evidence>
<protein>
    <submittedName>
        <fullName evidence="2">Alpha/beta hydrolase</fullName>
    </submittedName>
</protein>
<evidence type="ECO:0000256" key="1">
    <source>
        <dbReference type="SAM" id="Phobius"/>
    </source>
</evidence>
<dbReference type="InterPro" id="IPR000801">
    <property type="entry name" value="Esterase-like"/>
</dbReference>
<keyword evidence="1" id="KW-0812">Transmembrane</keyword>
<feature type="transmembrane region" description="Helical" evidence="1">
    <location>
        <begin position="47"/>
        <end position="68"/>
    </location>
</feature>
<dbReference type="RefSeq" id="WP_399655423.1">
    <property type="nucleotide sequence ID" value="NZ_JBITYG010000010.1"/>
</dbReference>
<gene>
    <name evidence="2" type="ORF">ACIGXA_30215</name>
</gene>
<dbReference type="GO" id="GO:0016787">
    <property type="term" value="F:hydrolase activity"/>
    <property type="evidence" value="ECO:0007669"/>
    <property type="project" value="UniProtKB-KW"/>
</dbReference>
<accession>A0ABW8CEB2</accession>
<evidence type="ECO:0000313" key="3">
    <source>
        <dbReference type="Proteomes" id="UP001614394"/>
    </source>
</evidence>
<keyword evidence="2" id="KW-0378">Hydrolase</keyword>
<proteinExistence type="predicted"/>
<reference evidence="2 3" key="1">
    <citation type="submission" date="2024-10" db="EMBL/GenBank/DDBJ databases">
        <title>The Natural Products Discovery Center: Release of the First 8490 Sequenced Strains for Exploring Actinobacteria Biosynthetic Diversity.</title>
        <authorList>
            <person name="Kalkreuter E."/>
            <person name="Kautsar S.A."/>
            <person name="Yang D."/>
            <person name="Bader C.D."/>
            <person name="Teijaro C.N."/>
            <person name="Fluegel L."/>
            <person name="Davis C.M."/>
            <person name="Simpson J.R."/>
            <person name="Lauterbach L."/>
            <person name="Steele A.D."/>
            <person name="Gui C."/>
            <person name="Meng S."/>
            <person name="Li G."/>
            <person name="Viehrig K."/>
            <person name="Ye F."/>
            <person name="Su P."/>
            <person name="Kiefer A.F."/>
            <person name="Nichols A."/>
            <person name="Cepeda A.J."/>
            <person name="Yan W."/>
            <person name="Fan B."/>
            <person name="Jiang Y."/>
            <person name="Adhikari A."/>
            <person name="Zheng C.-J."/>
            <person name="Schuster L."/>
            <person name="Cowan T.M."/>
            <person name="Smanski M.J."/>
            <person name="Chevrette M.G."/>
            <person name="De Carvalho L.P.S."/>
            <person name="Shen B."/>
        </authorList>
    </citation>
    <scope>NUCLEOTIDE SEQUENCE [LARGE SCALE GENOMIC DNA]</scope>
    <source>
        <strain evidence="2 3">NPDC053399</strain>
    </source>
</reference>
<dbReference type="PANTHER" id="PTHR48098:SF1">
    <property type="entry name" value="DIACYLGLYCEROL ACYLTRANSFERASE_MYCOLYLTRANSFERASE AG85A"/>
    <property type="match status" value="1"/>
</dbReference>
<dbReference type="Pfam" id="PF00756">
    <property type="entry name" value="Esterase"/>
    <property type="match status" value="1"/>
</dbReference>
<keyword evidence="3" id="KW-1185">Reference proteome</keyword>
<dbReference type="SUPFAM" id="SSF53474">
    <property type="entry name" value="alpha/beta-Hydrolases"/>
    <property type="match status" value="1"/>
</dbReference>
<dbReference type="PANTHER" id="PTHR48098">
    <property type="entry name" value="ENTEROCHELIN ESTERASE-RELATED"/>
    <property type="match status" value="1"/>
</dbReference>
<keyword evidence="1" id="KW-0472">Membrane</keyword>
<name>A0ABW8CEB2_9ACTN</name>
<organism evidence="2 3">
    <name type="scientific">Streptomyces fildesensis</name>
    <dbReference type="NCBI Taxonomy" id="375757"/>
    <lineage>
        <taxon>Bacteria</taxon>
        <taxon>Bacillati</taxon>
        <taxon>Actinomycetota</taxon>
        <taxon>Actinomycetes</taxon>
        <taxon>Kitasatosporales</taxon>
        <taxon>Streptomycetaceae</taxon>
        <taxon>Streptomyces</taxon>
    </lineage>
</organism>
<dbReference type="InterPro" id="IPR029058">
    <property type="entry name" value="AB_hydrolase_fold"/>
</dbReference>
<comment type="caution">
    <text evidence="2">The sequence shown here is derived from an EMBL/GenBank/DDBJ whole genome shotgun (WGS) entry which is preliminary data.</text>
</comment>
<dbReference type="Gene3D" id="3.40.50.1820">
    <property type="entry name" value="alpha/beta hydrolase"/>
    <property type="match status" value="1"/>
</dbReference>
<dbReference type="InterPro" id="IPR050583">
    <property type="entry name" value="Mycobacterial_A85_antigen"/>
</dbReference>
<feature type="transmembrane region" description="Helical" evidence="1">
    <location>
        <begin position="7"/>
        <end position="27"/>
    </location>
</feature>
<keyword evidence="1" id="KW-1133">Transmembrane helix</keyword>
<dbReference type="EMBL" id="JBITYG010000010">
    <property type="protein sequence ID" value="MFI9104798.1"/>
    <property type="molecule type" value="Genomic_DNA"/>
</dbReference>
<sequence>MGLTSKKVLLLAVIAAVVLFVATVWLWPRLSKRSLPAVLGRVGMMLFTQLSMIAALGLAANYSFGFYASWADLFGQESEPGVVVNHSGAANQLQVVGHKYVNVPGGSVPKVGGQIQKVVFQGGASDITTPAYVYLPPEYFQDAKRRFPASVILTGYPGTAEALFKKMKYPSIAHQQVLDGKAKPTILIMMRPTVAPPRDTECMDIPGGPQTETFFTKDLRAAVSGHFRVGTNARNWGIMGDSTGGYCALKLTMRHPEAYSTAVGLSADYKAPRDRTTGDLFGGDKKLELQNNLPWRLKNLPHPPVNLLVTSSKKGEPNYKETLKLIGAAKAPTHMSSIILESGGHNFNTWGREIPPALEWLSGRLSDQ</sequence>
<dbReference type="Proteomes" id="UP001614394">
    <property type="component" value="Unassembled WGS sequence"/>
</dbReference>